<keyword evidence="3" id="KW-1185">Reference proteome</keyword>
<dbReference type="EMBL" id="JBDPZC010000010">
    <property type="protein sequence ID" value="MEO3714918.1"/>
    <property type="molecule type" value="Genomic_DNA"/>
</dbReference>
<name>A0ABV0GIJ7_9BURK</name>
<feature type="compositionally biased region" description="Pro residues" evidence="1">
    <location>
        <begin position="173"/>
        <end position="183"/>
    </location>
</feature>
<accession>A0ABV0GIJ7</accession>
<dbReference type="Proteomes" id="UP001462640">
    <property type="component" value="Unassembled WGS sequence"/>
</dbReference>
<feature type="region of interest" description="Disordered" evidence="1">
    <location>
        <begin position="171"/>
        <end position="208"/>
    </location>
</feature>
<dbReference type="SUPFAM" id="SSF48452">
    <property type="entry name" value="TPR-like"/>
    <property type="match status" value="1"/>
</dbReference>
<gene>
    <name evidence="2" type="ORF">ABDJ40_19290</name>
</gene>
<evidence type="ECO:0000256" key="1">
    <source>
        <dbReference type="SAM" id="MobiDB-lite"/>
    </source>
</evidence>
<comment type="caution">
    <text evidence="2">The sequence shown here is derived from an EMBL/GenBank/DDBJ whole genome shotgun (WGS) entry which is preliminary data.</text>
</comment>
<reference evidence="2 3" key="1">
    <citation type="submission" date="2024-05" db="EMBL/GenBank/DDBJ databases">
        <title>Roseateles sp. 2.12 16S ribosomal RNA gene Genome sequencing and assembly.</title>
        <authorList>
            <person name="Woo H."/>
        </authorList>
    </citation>
    <scope>NUCLEOTIDE SEQUENCE [LARGE SCALE GENOMIC DNA]</scope>
    <source>
        <strain evidence="2 3">2.12</strain>
    </source>
</reference>
<feature type="compositionally biased region" description="Low complexity" evidence="1">
    <location>
        <begin position="184"/>
        <end position="198"/>
    </location>
</feature>
<feature type="region of interest" description="Disordered" evidence="1">
    <location>
        <begin position="558"/>
        <end position="581"/>
    </location>
</feature>
<dbReference type="Gene3D" id="1.25.40.10">
    <property type="entry name" value="Tetratricopeptide repeat domain"/>
    <property type="match status" value="2"/>
</dbReference>
<organism evidence="2 3">
    <name type="scientific">Roseateles flavus</name>
    <dbReference type="NCBI Taxonomy" id="3149041"/>
    <lineage>
        <taxon>Bacteria</taxon>
        <taxon>Pseudomonadati</taxon>
        <taxon>Pseudomonadota</taxon>
        <taxon>Betaproteobacteria</taxon>
        <taxon>Burkholderiales</taxon>
        <taxon>Sphaerotilaceae</taxon>
        <taxon>Roseateles</taxon>
    </lineage>
</organism>
<feature type="compositionally biased region" description="Pro residues" evidence="1">
    <location>
        <begin position="564"/>
        <end position="573"/>
    </location>
</feature>
<proteinExistence type="predicted"/>
<dbReference type="RefSeq" id="WP_347612052.1">
    <property type="nucleotide sequence ID" value="NZ_JBDPZC010000010.1"/>
</dbReference>
<evidence type="ECO:0008006" key="4">
    <source>
        <dbReference type="Google" id="ProtNLM"/>
    </source>
</evidence>
<sequence length="581" mass="61790">MTVATEAFSAPAEAAWARLARRVGQLQGFGYIVLFVPDPAVLAPFKARLAAWMGERGWPWLTLSERQSAGFAERSITALFDSLSAEPAPRLVWLEAHRGAGQPAWEQARGELLSRLNERRGRLEAELAGTLVLVLPEGAQRSAAGQAPDLWHVRSLGLSLPALAGQEGQVLPLAPPVPDPPPAALAAEAEADPRAAGAPPAPVAGPAPASALLSDAASALWLQRWQDLLAGRSVEQLDLADDALPAFALQDSLACQDALLRQGRAEEALQLAQQWVALARRRRAQGRGLLDIASSRELCAALEGQVRILLHLGRPQEALPLGEAHVAVCRELLSRLGESPAVLQALALALDQLSRTAQILGDWHRAAAAAEDSLGVHRRLASRLGETPDSLRGLALALDRAGHAAQALGDWYRAGAVYEESLSLRQLLARRLGDSPDALRDLSVALDNIGRVAEAQGDWARGTEAYEEALMLRRQLIEQQGGLPERLAQSRAQLAQGGAAPELEADLASTLLDAAALPGPRAEAYREEAGQILAALCGRHPGVDRYRRLLQRYALSNAKSAAPTVPPDTPPDQPQAGSSSP</sequence>
<dbReference type="InterPro" id="IPR011990">
    <property type="entry name" value="TPR-like_helical_dom_sf"/>
</dbReference>
<evidence type="ECO:0000313" key="3">
    <source>
        <dbReference type="Proteomes" id="UP001462640"/>
    </source>
</evidence>
<evidence type="ECO:0000313" key="2">
    <source>
        <dbReference type="EMBL" id="MEO3714918.1"/>
    </source>
</evidence>
<protein>
    <recommendedName>
        <fullName evidence="4">Tetratricopeptide repeat protein</fullName>
    </recommendedName>
</protein>